<keyword evidence="2" id="KW-1185">Reference proteome</keyword>
<dbReference type="Proteomes" id="UP001311915">
    <property type="component" value="Unassembled WGS sequence"/>
</dbReference>
<name>A0AAV9LGM6_9SOLN</name>
<comment type="caution">
    <text evidence="1">The sequence shown here is derived from an EMBL/GenBank/DDBJ whole genome shotgun (WGS) entry which is preliminary data.</text>
</comment>
<dbReference type="EMBL" id="JAWPEI010000006">
    <property type="protein sequence ID" value="KAK4723919.1"/>
    <property type="molecule type" value="Genomic_DNA"/>
</dbReference>
<organism evidence="1 2">
    <name type="scientific">Solanum pinnatisectum</name>
    <name type="common">tansyleaf nightshade</name>
    <dbReference type="NCBI Taxonomy" id="50273"/>
    <lineage>
        <taxon>Eukaryota</taxon>
        <taxon>Viridiplantae</taxon>
        <taxon>Streptophyta</taxon>
        <taxon>Embryophyta</taxon>
        <taxon>Tracheophyta</taxon>
        <taxon>Spermatophyta</taxon>
        <taxon>Magnoliopsida</taxon>
        <taxon>eudicotyledons</taxon>
        <taxon>Gunneridae</taxon>
        <taxon>Pentapetalae</taxon>
        <taxon>asterids</taxon>
        <taxon>lamiids</taxon>
        <taxon>Solanales</taxon>
        <taxon>Solanaceae</taxon>
        <taxon>Solanoideae</taxon>
        <taxon>Solaneae</taxon>
        <taxon>Solanum</taxon>
    </lineage>
</organism>
<proteinExistence type="predicted"/>
<protein>
    <submittedName>
        <fullName evidence="1">Uncharacterized protein</fullName>
    </submittedName>
</protein>
<evidence type="ECO:0000313" key="1">
    <source>
        <dbReference type="EMBL" id="KAK4723919.1"/>
    </source>
</evidence>
<reference evidence="1 2" key="1">
    <citation type="submission" date="2023-10" db="EMBL/GenBank/DDBJ databases">
        <title>Genome-Wide Identification Analysis in wild type Solanum Pinnatisectum Reveals Some Genes Defensing Phytophthora Infestans.</title>
        <authorList>
            <person name="Sun C."/>
        </authorList>
    </citation>
    <scope>NUCLEOTIDE SEQUENCE [LARGE SCALE GENOMIC DNA]</scope>
    <source>
        <strain evidence="1">LQN</strain>
        <tissue evidence="1">Leaf</tissue>
    </source>
</reference>
<sequence>MNFTLQARKAEPSKQVTAKQDSKLPEKVARVLCLKFLSRYEGGYIYRFDKK</sequence>
<gene>
    <name evidence="1" type="ORF">R3W88_026698</name>
</gene>
<evidence type="ECO:0000313" key="2">
    <source>
        <dbReference type="Proteomes" id="UP001311915"/>
    </source>
</evidence>
<accession>A0AAV9LGM6</accession>
<dbReference type="AlphaFoldDB" id="A0AAV9LGM6"/>